<dbReference type="AlphaFoldDB" id="A0A392TZC6"/>
<dbReference type="Proteomes" id="UP000265520">
    <property type="component" value="Unassembled WGS sequence"/>
</dbReference>
<dbReference type="EMBL" id="LXQA010671236">
    <property type="protein sequence ID" value="MCI65185.1"/>
    <property type="molecule type" value="Genomic_DNA"/>
</dbReference>
<protein>
    <submittedName>
        <fullName evidence="1">Uncharacterized protein</fullName>
    </submittedName>
</protein>
<accession>A0A392TZC6</accession>
<feature type="non-terminal residue" evidence="1">
    <location>
        <position position="1"/>
    </location>
</feature>
<comment type="caution">
    <text evidence="1">The sequence shown here is derived from an EMBL/GenBank/DDBJ whole genome shotgun (WGS) entry which is preliminary data.</text>
</comment>
<reference evidence="1 2" key="1">
    <citation type="journal article" date="2018" name="Front. Plant Sci.">
        <title>Red Clover (Trifolium pratense) and Zigzag Clover (T. medium) - A Picture of Genomic Similarities and Differences.</title>
        <authorList>
            <person name="Dluhosova J."/>
            <person name="Istvanek J."/>
            <person name="Nedelnik J."/>
            <person name="Repkova J."/>
        </authorList>
    </citation>
    <scope>NUCLEOTIDE SEQUENCE [LARGE SCALE GENOMIC DNA]</scope>
    <source>
        <strain evidence="2">cv. 10/8</strain>
        <tissue evidence="1">Leaf</tissue>
    </source>
</reference>
<sequence>NLLDGGILGSISMKEASSYASRVVLKELSRLSSDGFRFTNQL</sequence>
<evidence type="ECO:0000313" key="1">
    <source>
        <dbReference type="EMBL" id="MCI65185.1"/>
    </source>
</evidence>
<organism evidence="1 2">
    <name type="scientific">Trifolium medium</name>
    <dbReference type="NCBI Taxonomy" id="97028"/>
    <lineage>
        <taxon>Eukaryota</taxon>
        <taxon>Viridiplantae</taxon>
        <taxon>Streptophyta</taxon>
        <taxon>Embryophyta</taxon>
        <taxon>Tracheophyta</taxon>
        <taxon>Spermatophyta</taxon>
        <taxon>Magnoliopsida</taxon>
        <taxon>eudicotyledons</taxon>
        <taxon>Gunneridae</taxon>
        <taxon>Pentapetalae</taxon>
        <taxon>rosids</taxon>
        <taxon>fabids</taxon>
        <taxon>Fabales</taxon>
        <taxon>Fabaceae</taxon>
        <taxon>Papilionoideae</taxon>
        <taxon>50 kb inversion clade</taxon>
        <taxon>NPAAA clade</taxon>
        <taxon>Hologalegina</taxon>
        <taxon>IRL clade</taxon>
        <taxon>Trifolieae</taxon>
        <taxon>Trifolium</taxon>
    </lineage>
</organism>
<proteinExistence type="predicted"/>
<name>A0A392TZC6_9FABA</name>
<keyword evidence="2" id="KW-1185">Reference proteome</keyword>
<evidence type="ECO:0000313" key="2">
    <source>
        <dbReference type="Proteomes" id="UP000265520"/>
    </source>
</evidence>